<reference evidence="3 4" key="1">
    <citation type="submission" date="2023-11" db="EMBL/GenBank/DDBJ databases">
        <title>MicrobeMod: A computational toolkit for identifying prokaryotic methylation and restriction-modification with nanopore sequencing.</title>
        <authorList>
            <person name="Crits-Christoph A."/>
            <person name="Kang S.C."/>
            <person name="Lee H."/>
            <person name="Ostrov N."/>
        </authorList>
    </citation>
    <scope>NUCLEOTIDE SEQUENCE [LARGE SCALE GENOMIC DNA]</scope>
    <source>
        <strain evidence="3 4">ATCC 14820</strain>
    </source>
</reference>
<keyword evidence="2" id="KW-1133">Transmembrane helix</keyword>
<gene>
    <name evidence="3" type="ORF">SIL82_06755</name>
</gene>
<evidence type="ECO:0000313" key="3">
    <source>
        <dbReference type="EMBL" id="MDX5983954.1"/>
    </source>
</evidence>
<evidence type="ECO:0000313" key="4">
    <source>
        <dbReference type="Proteomes" id="UP001279660"/>
    </source>
</evidence>
<feature type="region of interest" description="Disordered" evidence="1">
    <location>
        <begin position="1"/>
        <end position="22"/>
    </location>
</feature>
<protein>
    <submittedName>
        <fullName evidence="3">Uncharacterized protein</fullName>
    </submittedName>
</protein>
<keyword evidence="4" id="KW-1185">Reference proteome</keyword>
<dbReference type="Proteomes" id="UP001279660">
    <property type="component" value="Unassembled WGS sequence"/>
</dbReference>
<dbReference type="EMBL" id="JAWXXV010000001">
    <property type="protein sequence ID" value="MDX5983954.1"/>
    <property type="molecule type" value="Genomic_DNA"/>
</dbReference>
<evidence type="ECO:0000256" key="2">
    <source>
        <dbReference type="SAM" id="Phobius"/>
    </source>
</evidence>
<comment type="caution">
    <text evidence="3">The sequence shown here is derived from an EMBL/GenBank/DDBJ whole genome shotgun (WGS) entry which is preliminary data.</text>
</comment>
<keyword evidence="2" id="KW-0472">Membrane</keyword>
<sequence>MKVRSFDRLTSSDTHDNRQAPPGTGLLIGGILSLGLWAAIAAVAFAL</sequence>
<proteinExistence type="predicted"/>
<accession>A0ABU4PME9</accession>
<dbReference type="RefSeq" id="WP_169313321.1">
    <property type="nucleotide sequence ID" value="NZ_JAWXXV010000001.1"/>
</dbReference>
<feature type="transmembrane region" description="Helical" evidence="2">
    <location>
        <begin position="26"/>
        <end position="46"/>
    </location>
</feature>
<evidence type="ECO:0000256" key="1">
    <source>
        <dbReference type="SAM" id="MobiDB-lite"/>
    </source>
</evidence>
<keyword evidence="2" id="KW-0812">Transmembrane</keyword>
<organism evidence="3 4">
    <name type="scientific">Sphingomonas echinoides</name>
    <dbReference type="NCBI Taxonomy" id="59803"/>
    <lineage>
        <taxon>Bacteria</taxon>
        <taxon>Pseudomonadati</taxon>
        <taxon>Pseudomonadota</taxon>
        <taxon>Alphaproteobacteria</taxon>
        <taxon>Sphingomonadales</taxon>
        <taxon>Sphingomonadaceae</taxon>
        <taxon>Sphingomonas</taxon>
    </lineage>
</organism>
<name>A0ABU4PME9_9SPHN</name>